<dbReference type="SUPFAM" id="SSF53092">
    <property type="entry name" value="Creatinase/prolidase N-terminal domain"/>
    <property type="match status" value="1"/>
</dbReference>
<proteinExistence type="predicted"/>
<dbReference type="Pfam" id="PF00557">
    <property type="entry name" value="Peptidase_M24"/>
    <property type="match status" value="1"/>
</dbReference>
<comment type="caution">
    <text evidence="3">The sequence shown here is derived from an EMBL/GenBank/DDBJ whole genome shotgun (WGS) entry which is preliminary data.</text>
</comment>
<dbReference type="RefSeq" id="WP_068999804.1">
    <property type="nucleotide sequence ID" value="NZ_MDTQ01000001.1"/>
</dbReference>
<feature type="domain" description="Peptidase M24" evidence="1">
    <location>
        <begin position="195"/>
        <end position="405"/>
    </location>
</feature>
<dbReference type="Gene3D" id="3.40.350.10">
    <property type="entry name" value="Creatinase/prolidase N-terminal domain"/>
    <property type="match status" value="1"/>
</dbReference>
<dbReference type="EMBL" id="MDTQ01000001">
    <property type="protein sequence ID" value="ODC04820.1"/>
    <property type="molecule type" value="Genomic_DNA"/>
</dbReference>
<protein>
    <submittedName>
        <fullName evidence="3">Peptidase M24</fullName>
    </submittedName>
</protein>
<reference evidence="3 4" key="1">
    <citation type="submission" date="2016-08" db="EMBL/GenBank/DDBJ databases">
        <authorList>
            <person name="Seilhamer J.J."/>
        </authorList>
    </citation>
    <scope>NUCLEOTIDE SEQUENCE [LARGE SCALE GENOMIC DNA]</scope>
    <source>
        <strain evidence="3 4">PH27A</strain>
    </source>
</reference>
<accession>A0A1E2VCS8</accession>
<dbReference type="Proteomes" id="UP000094291">
    <property type="component" value="Unassembled WGS sequence"/>
</dbReference>
<organism evidence="3 4">
    <name type="scientific">Terasakiispira papahanaumokuakeensis</name>
    <dbReference type="NCBI Taxonomy" id="197479"/>
    <lineage>
        <taxon>Bacteria</taxon>
        <taxon>Pseudomonadati</taxon>
        <taxon>Pseudomonadota</taxon>
        <taxon>Gammaproteobacteria</taxon>
        <taxon>Oceanospirillales</taxon>
        <taxon>Terasakiispira</taxon>
    </lineage>
</organism>
<dbReference type="Gene3D" id="3.90.230.10">
    <property type="entry name" value="Creatinase/methionine aminopeptidase superfamily"/>
    <property type="match status" value="1"/>
</dbReference>
<evidence type="ECO:0000259" key="2">
    <source>
        <dbReference type="Pfam" id="PF01321"/>
    </source>
</evidence>
<dbReference type="InterPro" id="IPR050659">
    <property type="entry name" value="Peptidase_M24B"/>
</dbReference>
<dbReference type="STRING" id="197479.BFW38_16080"/>
<dbReference type="CDD" id="cd01066">
    <property type="entry name" value="APP_MetAP"/>
    <property type="match status" value="1"/>
</dbReference>
<dbReference type="PANTHER" id="PTHR46112:SF2">
    <property type="entry name" value="XAA-PRO AMINOPEPTIDASE P-RELATED"/>
    <property type="match status" value="1"/>
</dbReference>
<sequence>MTTPYSTAAPTNTALNYDTVDFQDTPIDLALEHRVAVYRLGRLRQQIKEHDLNAVVLFDPINIRYACGVRNMQVYSQRNPARYLVVPAEGPVALFEYRSCGHLAKGMPTIDEIHGASSIMPLHSGPHSPRHVKNFVAEIDDVMRRSASGGKRIGIESAPTEVVSALAEHGYTLSDAARPVEIAKSIKSFDELTLIAKSVELTEQAMAVMERAIEPGLTENGLWSIFQQKVIETGGEYMETRLLSSGDRTNPWFQETSAKQLAAGELVAFDTDTVGVYGYYTDFSRTFFVGGEGAKPSAKQKELYSLSRDEIETNIALMRPGMSFREYSEKAWKIPEGYRENRYLAVVHGCGMTGEWPIISHSMDWDEVGYDGIIQPGMTLCVESFCGHRDGGEGVKLEEQVLVTETGVRRMSTYGYSDLLTNR</sequence>
<feature type="domain" description="Creatinase N-terminal" evidence="2">
    <location>
        <begin position="39"/>
        <end position="176"/>
    </location>
</feature>
<dbReference type="OrthoDB" id="9803194at2"/>
<keyword evidence="4" id="KW-1185">Reference proteome</keyword>
<gene>
    <name evidence="3" type="ORF">BFW38_16080</name>
</gene>
<name>A0A1E2VCS8_9GAMM</name>
<dbReference type="SUPFAM" id="SSF55920">
    <property type="entry name" value="Creatinase/aminopeptidase"/>
    <property type="match status" value="1"/>
</dbReference>
<evidence type="ECO:0000313" key="4">
    <source>
        <dbReference type="Proteomes" id="UP000094291"/>
    </source>
</evidence>
<evidence type="ECO:0000259" key="1">
    <source>
        <dbReference type="Pfam" id="PF00557"/>
    </source>
</evidence>
<dbReference type="Pfam" id="PF01321">
    <property type="entry name" value="Creatinase_N"/>
    <property type="match status" value="1"/>
</dbReference>
<dbReference type="AlphaFoldDB" id="A0A1E2VCS8"/>
<dbReference type="InterPro" id="IPR000587">
    <property type="entry name" value="Creatinase_N"/>
</dbReference>
<evidence type="ECO:0000313" key="3">
    <source>
        <dbReference type="EMBL" id="ODC04820.1"/>
    </source>
</evidence>
<dbReference type="InterPro" id="IPR036005">
    <property type="entry name" value="Creatinase/aminopeptidase-like"/>
</dbReference>
<dbReference type="InterPro" id="IPR029149">
    <property type="entry name" value="Creatin/AminoP/Spt16_N"/>
</dbReference>
<dbReference type="PANTHER" id="PTHR46112">
    <property type="entry name" value="AMINOPEPTIDASE"/>
    <property type="match status" value="1"/>
</dbReference>
<dbReference type="InterPro" id="IPR000994">
    <property type="entry name" value="Pept_M24"/>
</dbReference>